<dbReference type="SMART" id="SM00360">
    <property type="entry name" value="RRM"/>
    <property type="match status" value="1"/>
</dbReference>
<evidence type="ECO:0000256" key="6">
    <source>
        <dbReference type="PROSITE-ProRule" id="PRU00176"/>
    </source>
</evidence>
<feature type="compositionally biased region" description="Basic and acidic residues" evidence="7">
    <location>
        <begin position="1"/>
        <end position="17"/>
    </location>
</feature>
<evidence type="ECO:0000313" key="10">
    <source>
        <dbReference type="Proteomes" id="UP001341840"/>
    </source>
</evidence>
<dbReference type="PROSITE" id="PS50102">
    <property type="entry name" value="RRM"/>
    <property type="match status" value="1"/>
</dbReference>
<dbReference type="PANTHER" id="PTHR48028:SF4">
    <property type="entry name" value="SC35-LIKE SPLICING FACTOR"/>
    <property type="match status" value="1"/>
</dbReference>
<keyword evidence="5" id="KW-0539">Nucleus</keyword>
<organism evidence="9 10">
    <name type="scientific">Stylosanthes scabra</name>
    <dbReference type="NCBI Taxonomy" id="79078"/>
    <lineage>
        <taxon>Eukaryota</taxon>
        <taxon>Viridiplantae</taxon>
        <taxon>Streptophyta</taxon>
        <taxon>Embryophyta</taxon>
        <taxon>Tracheophyta</taxon>
        <taxon>Spermatophyta</taxon>
        <taxon>Magnoliopsida</taxon>
        <taxon>eudicotyledons</taxon>
        <taxon>Gunneridae</taxon>
        <taxon>Pentapetalae</taxon>
        <taxon>rosids</taxon>
        <taxon>fabids</taxon>
        <taxon>Fabales</taxon>
        <taxon>Fabaceae</taxon>
        <taxon>Papilionoideae</taxon>
        <taxon>50 kb inversion clade</taxon>
        <taxon>dalbergioids sensu lato</taxon>
        <taxon>Dalbergieae</taxon>
        <taxon>Pterocarpus clade</taxon>
        <taxon>Stylosanthes</taxon>
    </lineage>
</organism>
<evidence type="ECO:0000256" key="5">
    <source>
        <dbReference type="ARBA" id="ARBA00023242"/>
    </source>
</evidence>
<dbReference type="EMBL" id="JASCZI010120839">
    <property type="protein sequence ID" value="MED6155436.1"/>
    <property type="molecule type" value="Genomic_DNA"/>
</dbReference>
<protein>
    <recommendedName>
        <fullName evidence="8">RRM domain-containing protein</fullName>
    </recommendedName>
</protein>
<keyword evidence="10" id="KW-1185">Reference proteome</keyword>
<reference evidence="9 10" key="1">
    <citation type="journal article" date="2023" name="Plants (Basel)">
        <title>Bridging the Gap: Combining Genomics and Transcriptomics Approaches to Understand Stylosanthes scabra, an Orphan Legume from the Brazilian Caatinga.</title>
        <authorList>
            <person name="Ferreira-Neto J.R.C."/>
            <person name="da Silva M.D."/>
            <person name="Binneck E."/>
            <person name="de Melo N.F."/>
            <person name="da Silva R.H."/>
            <person name="de Melo A.L.T.M."/>
            <person name="Pandolfi V."/>
            <person name="Bustamante F.O."/>
            <person name="Brasileiro-Vidal A.C."/>
            <person name="Benko-Iseppon A.M."/>
        </authorList>
    </citation>
    <scope>NUCLEOTIDE SEQUENCE [LARGE SCALE GENOMIC DNA]</scope>
    <source>
        <tissue evidence="9">Leaves</tissue>
    </source>
</reference>
<dbReference type="PANTHER" id="PTHR48028">
    <property type="entry name" value="GLYCINE-RICH RNA-BINDING PROTEIN RZ1A"/>
    <property type="match status" value="1"/>
</dbReference>
<keyword evidence="3 6" id="KW-0694">RNA-binding</keyword>
<evidence type="ECO:0000313" key="9">
    <source>
        <dbReference type="EMBL" id="MED6155436.1"/>
    </source>
</evidence>
<name>A0ABU6U2W1_9FABA</name>
<dbReference type="SUPFAM" id="SSF54928">
    <property type="entry name" value="RNA-binding domain, RBD"/>
    <property type="match status" value="1"/>
</dbReference>
<dbReference type="Pfam" id="PF00076">
    <property type="entry name" value="RRM_1"/>
    <property type="match status" value="1"/>
</dbReference>
<evidence type="ECO:0000256" key="7">
    <source>
        <dbReference type="SAM" id="MobiDB-lite"/>
    </source>
</evidence>
<evidence type="ECO:0000259" key="8">
    <source>
        <dbReference type="PROSITE" id="PS50102"/>
    </source>
</evidence>
<keyword evidence="4" id="KW-0508">mRNA splicing</keyword>
<keyword evidence="2" id="KW-0507">mRNA processing</keyword>
<dbReference type="InterPro" id="IPR035979">
    <property type="entry name" value="RBD_domain_sf"/>
</dbReference>
<feature type="region of interest" description="Disordered" evidence="7">
    <location>
        <begin position="1"/>
        <end position="38"/>
    </location>
</feature>
<proteinExistence type="predicted"/>
<dbReference type="InterPro" id="IPR051106">
    <property type="entry name" value="RNA-bind/splicing_reg"/>
</dbReference>
<evidence type="ECO:0000256" key="1">
    <source>
        <dbReference type="ARBA" id="ARBA00004123"/>
    </source>
</evidence>
<feature type="region of interest" description="Disordered" evidence="7">
    <location>
        <begin position="147"/>
        <end position="166"/>
    </location>
</feature>
<feature type="domain" description="RRM" evidence="8">
    <location>
        <begin position="69"/>
        <end position="147"/>
    </location>
</feature>
<dbReference type="Gene3D" id="3.30.70.330">
    <property type="match status" value="1"/>
</dbReference>
<evidence type="ECO:0000256" key="4">
    <source>
        <dbReference type="ARBA" id="ARBA00023187"/>
    </source>
</evidence>
<sequence length="295" mass="35075">MREGERENQRGDEENREGQWQVVTRGKPKNHWRPGQPDTRHQYLRRQSRHDMVRNEYQQGRRWNERNSYTVFVDNLPANTTKQWLVRVFNSVGRVVDTFLSMKKRAKNPLRFAFVRYATIREAGYAVEQFDGWLIWGIRLTVTESRYRREDSEPNGRSGDGGNANDIMERQRSYKDVLETGRKGVEMVEMNKENEMQTVGNSKIYLQSNNDMLEKLDRAIVGDTLNPYDFTALKETVMKDWHTIEEVKMLGSMKLLMIFDSIQNIEEALNSCFLLNHFLEVRRWTRHEANWSRRC</sequence>
<dbReference type="Proteomes" id="UP001341840">
    <property type="component" value="Unassembled WGS sequence"/>
</dbReference>
<dbReference type="InterPro" id="IPR000504">
    <property type="entry name" value="RRM_dom"/>
</dbReference>
<gene>
    <name evidence="9" type="ORF">PIB30_005287</name>
</gene>
<evidence type="ECO:0000256" key="3">
    <source>
        <dbReference type="ARBA" id="ARBA00022884"/>
    </source>
</evidence>
<dbReference type="InterPro" id="IPR012677">
    <property type="entry name" value="Nucleotide-bd_a/b_plait_sf"/>
</dbReference>
<comment type="caution">
    <text evidence="9">The sequence shown here is derived from an EMBL/GenBank/DDBJ whole genome shotgun (WGS) entry which is preliminary data.</text>
</comment>
<comment type="subcellular location">
    <subcellularLocation>
        <location evidence="1">Nucleus</location>
    </subcellularLocation>
</comment>
<accession>A0ABU6U2W1</accession>
<evidence type="ECO:0000256" key="2">
    <source>
        <dbReference type="ARBA" id="ARBA00022664"/>
    </source>
</evidence>
<dbReference type="CDD" id="cd00590">
    <property type="entry name" value="RRM_SF"/>
    <property type="match status" value="1"/>
</dbReference>